<evidence type="ECO:0000256" key="1">
    <source>
        <dbReference type="SAM" id="MobiDB-lite"/>
    </source>
</evidence>
<sequence>MTDAYLFSTDHAGSHPPYLIVPEQNSPRPGHPNGKSWVPFKAIRFKDATFVGDPEAIENAVKTDGSYIGG</sequence>
<protein>
    <submittedName>
        <fullName evidence="2">Uncharacterized protein</fullName>
    </submittedName>
</protein>
<dbReference type="EMBL" id="JAUSRF010000011">
    <property type="protein sequence ID" value="MDP9838705.1"/>
    <property type="molecule type" value="Genomic_DNA"/>
</dbReference>
<feature type="region of interest" description="Disordered" evidence="1">
    <location>
        <begin position="1"/>
        <end position="35"/>
    </location>
</feature>
<name>A0ABT9PW19_9HYPH</name>
<organism evidence="2 3">
    <name type="scientific">Neorhizobium huautlense</name>
    <dbReference type="NCBI Taxonomy" id="67774"/>
    <lineage>
        <taxon>Bacteria</taxon>
        <taxon>Pseudomonadati</taxon>
        <taxon>Pseudomonadota</taxon>
        <taxon>Alphaproteobacteria</taxon>
        <taxon>Hyphomicrobiales</taxon>
        <taxon>Rhizobiaceae</taxon>
        <taxon>Rhizobium/Agrobacterium group</taxon>
        <taxon>Neorhizobium</taxon>
    </lineage>
</organism>
<evidence type="ECO:0000313" key="3">
    <source>
        <dbReference type="Proteomes" id="UP001241472"/>
    </source>
</evidence>
<proteinExistence type="predicted"/>
<keyword evidence="3" id="KW-1185">Reference proteome</keyword>
<reference evidence="2 3" key="1">
    <citation type="submission" date="2023-07" db="EMBL/GenBank/DDBJ databases">
        <title>Sorghum-associated microbial communities from plants grown in Nebraska, USA.</title>
        <authorList>
            <person name="Schachtman D."/>
        </authorList>
    </citation>
    <scope>NUCLEOTIDE SEQUENCE [LARGE SCALE GENOMIC DNA]</scope>
    <source>
        <strain evidence="2 3">DS1307</strain>
    </source>
</reference>
<gene>
    <name evidence="2" type="ORF">J2T09_003477</name>
</gene>
<dbReference type="Proteomes" id="UP001241472">
    <property type="component" value="Unassembled WGS sequence"/>
</dbReference>
<comment type="caution">
    <text evidence="2">The sequence shown here is derived from an EMBL/GenBank/DDBJ whole genome shotgun (WGS) entry which is preliminary data.</text>
</comment>
<accession>A0ABT9PW19</accession>
<evidence type="ECO:0000313" key="2">
    <source>
        <dbReference type="EMBL" id="MDP9838705.1"/>
    </source>
</evidence>